<evidence type="ECO:0000313" key="1">
    <source>
        <dbReference type="EMBL" id="KAI0061844.1"/>
    </source>
</evidence>
<reference evidence="1" key="1">
    <citation type="submission" date="2021-03" db="EMBL/GenBank/DDBJ databases">
        <authorList>
            <consortium name="DOE Joint Genome Institute"/>
            <person name="Ahrendt S."/>
            <person name="Looney B.P."/>
            <person name="Miyauchi S."/>
            <person name="Morin E."/>
            <person name="Drula E."/>
            <person name="Courty P.E."/>
            <person name="Chicoki N."/>
            <person name="Fauchery L."/>
            <person name="Kohler A."/>
            <person name="Kuo A."/>
            <person name="Labutti K."/>
            <person name="Pangilinan J."/>
            <person name="Lipzen A."/>
            <person name="Riley R."/>
            <person name="Andreopoulos W."/>
            <person name="He G."/>
            <person name="Johnson J."/>
            <person name="Barry K.W."/>
            <person name="Grigoriev I.V."/>
            <person name="Nagy L."/>
            <person name="Hibbett D."/>
            <person name="Henrissat B."/>
            <person name="Matheny P.B."/>
            <person name="Labbe J."/>
            <person name="Martin F."/>
        </authorList>
    </citation>
    <scope>NUCLEOTIDE SEQUENCE</scope>
    <source>
        <strain evidence="1">HHB10654</strain>
    </source>
</reference>
<dbReference type="EMBL" id="MU277210">
    <property type="protein sequence ID" value="KAI0061844.1"/>
    <property type="molecule type" value="Genomic_DNA"/>
</dbReference>
<dbReference type="Proteomes" id="UP000814140">
    <property type="component" value="Unassembled WGS sequence"/>
</dbReference>
<accession>A0ACB8SZL1</accession>
<keyword evidence="2" id="KW-1185">Reference proteome</keyword>
<reference evidence="1" key="2">
    <citation type="journal article" date="2022" name="New Phytol.">
        <title>Evolutionary transition to the ectomycorrhizal habit in the genomes of a hyperdiverse lineage of mushroom-forming fungi.</title>
        <authorList>
            <person name="Looney B."/>
            <person name="Miyauchi S."/>
            <person name="Morin E."/>
            <person name="Drula E."/>
            <person name="Courty P.E."/>
            <person name="Kohler A."/>
            <person name="Kuo A."/>
            <person name="LaButti K."/>
            <person name="Pangilinan J."/>
            <person name="Lipzen A."/>
            <person name="Riley R."/>
            <person name="Andreopoulos W."/>
            <person name="He G."/>
            <person name="Johnson J."/>
            <person name="Nolan M."/>
            <person name="Tritt A."/>
            <person name="Barry K.W."/>
            <person name="Grigoriev I.V."/>
            <person name="Nagy L.G."/>
            <person name="Hibbett D."/>
            <person name="Henrissat B."/>
            <person name="Matheny P.B."/>
            <person name="Labbe J."/>
            <person name="Martin F.M."/>
        </authorList>
    </citation>
    <scope>NUCLEOTIDE SEQUENCE</scope>
    <source>
        <strain evidence="1">HHB10654</strain>
    </source>
</reference>
<name>A0ACB8SZL1_9AGAM</name>
<comment type="caution">
    <text evidence="1">The sequence shown here is derived from an EMBL/GenBank/DDBJ whole genome shotgun (WGS) entry which is preliminary data.</text>
</comment>
<sequence>MELPSFADLTELLGLDKHGRPVLSGSHAPRGWIIPSSATQPHTHPAPQPGGTQKIAIAPLTACRPDPPQYKPAVYLALVDAAANMWGSSPTASYPPHMVEVFDAPPLTNVHGAPIAFVVRPVPPGSRVNRAGQLAYTGAPAEWVTQDPGRVRHQHLMCIAALPPVAFDVNPSWRGTVKWRASPLWVKPPAGSVSTSTR</sequence>
<protein>
    <submittedName>
        <fullName evidence="1">Uncharacterized protein</fullName>
    </submittedName>
</protein>
<evidence type="ECO:0000313" key="2">
    <source>
        <dbReference type="Proteomes" id="UP000814140"/>
    </source>
</evidence>
<gene>
    <name evidence="1" type="ORF">BV25DRAFT_1826129</name>
</gene>
<organism evidence="1 2">
    <name type="scientific">Artomyces pyxidatus</name>
    <dbReference type="NCBI Taxonomy" id="48021"/>
    <lineage>
        <taxon>Eukaryota</taxon>
        <taxon>Fungi</taxon>
        <taxon>Dikarya</taxon>
        <taxon>Basidiomycota</taxon>
        <taxon>Agaricomycotina</taxon>
        <taxon>Agaricomycetes</taxon>
        <taxon>Russulales</taxon>
        <taxon>Auriscalpiaceae</taxon>
        <taxon>Artomyces</taxon>
    </lineage>
</organism>
<proteinExistence type="predicted"/>